<dbReference type="PROSITE" id="PS50179">
    <property type="entry name" value="VHS"/>
    <property type="match status" value="1"/>
</dbReference>
<dbReference type="SUPFAM" id="SSF56112">
    <property type="entry name" value="Protein kinase-like (PK-like)"/>
    <property type="match status" value="1"/>
</dbReference>
<dbReference type="PANTHER" id="PTHR44329">
    <property type="entry name" value="SERINE/THREONINE-PROTEIN KINASE TNNI3K-RELATED"/>
    <property type="match status" value="1"/>
</dbReference>
<dbReference type="GO" id="GO:0007034">
    <property type="term" value="P:vacuolar transport"/>
    <property type="evidence" value="ECO:0007669"/>
    <property type="project" value="UniProtKB-ARBA"/>
</dbReference>
<evidence type="ECO:0000313" key="5">
    <source>
        <dbReference type="Proteomes" id="UP000663853"/>
    </source>
</evidence>
<dbReference type="InterPro" id="IPR000719">
    <property type="entry name" value="Prot_kinase_dom"/>
</dbReference>
<name>A0A8H3HMF5_9AGAM</name>
<dbReference type="Gene3D" id="1.25.40.90">
    <property type="match status" value="1"/>
</dbReference>
<dbReference type="Proteomes" id="UP000663853">
    <property type="component" value="Unassembled WGS sequence"/>
</dbReference>
<dbReference type="PROSITE" id="PS50011">
    <property type="entry name" value="PROTEIN_KINASE_DOM"/>
    <property type="match status" value="1"/>
</dbReference>
<evidence type="ECO:0000313" key="4">
    <source>
        <dbReference type="EMBL" id="CAE6525732.1"/>
    </source>
</evidence>
<sequence>MLCGKHNRQQGTGNGKECNEIYSHNTADDDWTCWNVARLVGYSIRSNLEDWIVVMEICNKIDKNSSEVEEAYKTLLKDICFGCPAFQLAAIKLWANILHNCPTQVACHAPRKRFLRKVEEITLSPTTRPLVRDRLVEMVGVSVFLLRDPRNLKIYRPTWVRFIAEFKLSYPIEGLVIPPDDPILCPTPHRPSRSCLREYSLDKSKLARVDLTSMTGIHSQGITETNIKYLDFKRISLHANIQRLFRECRNARDNCRILCYFLLEASPNDPALDPRIKKAGEECLRSRNVLGTHIAWVTAAADRARIVQLSLIRHGETDSRTIEEQLLKALVMACGELDAVFNIYAGKLGAQFKPSHLVEDSETVLTISTSNLALTELSENSLSDFLFNGSIQHDHASIISASTQIMAKVDPAFVDERENLAKYETDQKPMLTRKTTPGTRGDLQQLFKECEIARDNCRIFCRYLVDATPSSIAANVQIKVTDLRENCLKSQEVINSQINRVFTSANQARIKRASVIEPDKVTPRTIDEELLKALVICRAELNAAFAIYSDLARVGGCDNEDADVSACGRELPDSGALDGETAPGTHAKMVAVKVLRISNDNITQSPKHLKHAARELHTWCKCSHPNVILLLGLVVFRERIGMVSPWIENGTLPRYLERVPEANRYNLCVQICDGLSYLHHIGIIHGDLKGANVLVSDKGTPLLNDFGNSLLRDRTLKFTQTTSNVALTVRWAAAELITESSPSTEASDVYALGMETISGNVPYYEKNESCIIFLVTIKKEPPERPASLIGSHKTGEKLWDLLLRCWAFEPTARPRTNEVADAMREISSFHSTDSRGPQDNVAGRLS</sequence>
<feature type="compositionally biased region" description="Polar residues" evidence="1">
    <location>
        <begin position="828"/>
        <end position="837"/>
    </location>
</feature>
<dbReference type="GO" id="GO:0016192">
    <property type="term" value="P:vesicle-mediated transport"/>
    <property type="evidence" value="ECO:0007669"/>
    <property type="project" value="UniProtKB-ARBA"/>
</dbReference>
<evidence type="ECO:0000256" key="1">
    <source>
        <dbReference type="SAM" id="MobiDB-lite"/>
    </source>
</evidence>
<dbReference type="GO" id="GO:0004674">
    <property type="term" value="F:protein serine/threonine kinase activity"/>
    <property type="evidence" value="ECO:0007669"/>
    <property type="project" value="TreeGrafter"/>
</dbReference>
<feature type="region of interest" description="Disordered" evidence="1">
    <location>
        <begin position="827"/>
        <end position="846"/>
    </location>
</feature>
<dbReference type="GO" id="GO:0005524">
    <property type="term" value="F:ATP binding"/>
    <property type="evidence" value="ECO:0007669"/>
    <property type="project" value="InterPro"/>
</dbReference>
<dbReference type="InterPro" id="IPR001245">
    <property type="entry name" value="Ser-Thr/Tyr_kinase_cat_dom"/>
</dbReference>
<accession>A0A8H3HMF5</accession>
<organism evidence="4 5">
    <name type="scientific">Rhizoctonia solani</name>
    <dbReference type="NCBI Taxonomy" id="456999"/>
    <lineage>
        <taxon>Eukaryota</taxon>
        <taxon>Fungi</taxon>
        <taxon>Dikarya</taxon>
        <taxon>Basidiomycota</taxon>
        <taxon>Agaricomycotina</taxon>
        <taxon>Agaricomycetes</taxon>
        <taxon>Cantharellales</taxon>
        <taxon>Ceratobasidiaceae</taxon>
        <taxon>Rhizoctonia</taxon>
    </lineage>
</organism>
<dbReference type="PROSITE" id="PS00108">
    <property type="entry name" value="PROTEIN_KINASE_ST"/>
    <property type="match status" value="1"/>
</dbReference>
<reference evidence="4" key="1">
    <citation type="submission" date="2021-01" db="EMBL/GenBank/DDBJ databases">
        <authorList>
            <person name="Kaushik A."/>
        </authorList>
    </citation>
    <scope>NUCLEOTIDE SEQUENCE</scope>
    <source>
        <strain evidence="4">AG6-10EEA</strain>
    </source>
</reference>
<dbReference type="InterPro" id="IPR002014">
    <property type="entry name" value="VHS_dom"/>
</dbReference>
<gene>
    <name evidence="4" type="ORF">RDB_LOCUS158886</name>
</gene>
<protein>
    <submittedName>
        <fullName evidence="4">Uncharacterized protein</fullName>
    </submittedName>
</protein>
<dbReference type="InterPro" id="IPR051681">
    <property type="entry name" value="Ser/Thr_Kinases-Pseudokinases"/>
</dbReference>
<evidence type="ECO:0000259" key="3">
    <source>
        <dbReference type="PROSITE" id="PS50179"/>
    </source>
</evidence>
<dbReference type="InterPro" id="IPR011009">
    <property type="entry name" value="Kinase-like_dom_sf"/>
</dbReference>
<dbReference type="Gene3D" id="1.10.510.10">
    <property type="entry name" value="Transferase(Phosphotransferase) domain 1"/>
    <property type="match status" value="1"/>
</dbReference>
<dbReference type="GO" id="GO:0043130">
    <property type="term" value="F:ubiquitin binding"/>
    <property type="evidence" value="ECO:0007669"/>
    <property type="project" value="InterPro"/>
</dbReference>
<dbReference type="SUPFAM" id="SSF48464">
    <property type="entry name" value="ENTH/VHS domain"/>
    <property type="match status" value="1"/>
</dbReference>
<dbReference type="PANTHER" id="PTHR44329:SF214">
    <property type="entry name" value="PROTEIN KINASE DOMAIN-CONTAINING PROTEIN"/>
    <property type="match status" value="1"/>
</dbReference>
<feature type="domain" description="VHS" evidence="3">
    <location>
        <begin position="49"/>
        <end position="139"/>
    </location>
</feature>
<dbReference type="AlphaFoldDB" id="A0A8H3HMF5"/>
<evidence type="ECO:0000259" key="2">
    <source>
        <dbReference type="PROSITE" id="PS50011"/>
    </source>
</evidence>
<dbReference type="EMBL" id="CAJMXA010003895">
    <property type="protein sequence ID" value="CAE6525732.1"/>
    <property type="molecule type" value="Genomic_DNA"/>
</dbReference>
<dbReference type="InterPro" id="IPR008271">
    <property type="entry name" value="Ser/Thr_kinase_AS"/>
</dbReference>
<feature type="domain" description="Protein kinase" evidence="2">
    <location>
        <begin position="548"/>
        <end position="830"/>
    </location>
</feature>
<dbReference type="InterPro" id="IPR008942">
    <property type="entry name" value="ENTH_VHS"/>
</dbReference>
<dbReference type="GO" id="GO:0035091">
    <property type="term" value="F:phosphatidylinositol binding"/>
    <property type="evidence" value="ECO:0007669"/>
    <property type="project" value="InterPro"/>
</dbReference>
<dbReference type="SMART" id="SM00220">
    <property type="entry name" value="S_TKc"/>
    <property type="match status" value="1"/>
</dbReference>
<comment type="caution">
    <text evidence="4">The sequence shown here is derived from an EMBL/GenBank/DDBJ whole genome shotgun (WGS) entry which is preliminary data.</text>
</comment>
<proteinExistence type="predicted"/>
<dbReference type="Pfam" id="PF07714">
    <property type="entry name" value="PK_Tyr_Ser-Thr"/>
    <property type="match status" value="1"/>
</dbReference>